<keyword evidence="2" id="KW-0201">Cytochrome c-type biogenesis</keyword>
<keyword evidence="6" id="KW-0808">Transferase</keyword>
<comment type="subcellular location">
    <subcellularLocation>
        <location evidence="1">Cell envelope</location>
    </subcellularLocation>
</comment>
<dbReference type="Pfam" id="PF08534">
    <property type="entry name" value="Redoxin"/>
    <property type="match status" value="1"/>
</dbReference>
<dbReference type="InterPro" id="IPR013766">
    <property type="entry name" value="Thioredoxin_domain"/>
</dbReference>
<feature type="transmembrane region" description="Helical" evidence="4">
    <location>
        <begin position="45"/>
        <end position="63"/>
    </location>
</feature>
<dbReference type="InterPro" id="IPR050553">
    <property type="entry name" value="Thioredoxin_ResA/DsbE_sf"/>
</dbReference>
<dbReference type="PANTHER" id="PTHR42852:SF18">
    <property type="entry name" value="CHROMOSOME UNDETERMINED SCAFFOLD_47, WHOLE GENOME SHOTGUN SEQUENCE"/>
    <property type="match status" value="1"/>
</dbReference>
<dbReference type="Pfam" id="PF01790">
    <property type="entry name" value="LGT"/>
    <property type="match status" value="1"/>
</dbReference>
<keyword evidence="6" id="KW-0328">Glycosyltransferase</keyword>
<evidence type="ECO:0000313" key="7">
    <source>
        <dbReference type="Proteomes" id="UP001595477"/>
    </source>
</evidence>
<dbReference type="EC" id="2.4.99.-" evidence="6"/>
<gene>
    <name evidence="6" type="ORF">ACFOEW_04205</name>
</gene>
<evidence type="ECO:0000256" key="4">
    <source>
        <dbReference type="SAM" id="Phobius"/>
    </source>
</evidence>
<organism evidence="6 7">
    <name type="scientific">Alteromonas oceani</name>
    <dbReference type="NCBI Taxonomy" id="2071609"/>
    <lineage>
        <taxon>Bacteria</taxon>
        <taxon>Pseudomonadati</taxon>
        <taxon>Pseudomonadota</taxon>
        <taxon>Gammaproteobacteria</taxon>
        <taxon>Alteromonadales</taxon>
        <taxon>Alteromonadaceae</taxon>
        <taxon>Alteromonas/Salinimonas group</taxon>
        <taxon>Alteromonas</taxon>
    </lineage>
</organism>
<name>A0ABV7JSS2_9ALTE</name>
<protein>
    <submittedName>
        <fullName evidence="6">Prolipoprotein diacylglyceryl transferase family protein</fullName>
        <ecNumber evidence="6">2.4.99.-</ecNumber>
    </submittedName>
</protein>
<feature type="domain" description="Thioredoxin" evidence="5">
    <location>
        <begin position="134"/>
        <end position="269"/>
    </location>
</feature>
<reference evidence="7" key="1">
    <citation type="journal article" date="2019" name="Int. J. Syst. Evol. Microbiol.">
        <title>The Global Catalogue of Microorganisms (GCM) 10K type strain sequencing project: providing services to taxonomists for standard genome sequencing and annotation.</title>
        <authorList>
            <consortium name="The Broad Institute Genomics Platform"/>
            <consortium name="The Broad Institute Genome Sequencing Center for Infectious Disease"/>
            <person name="Wu L."/>
            <person name="Ma J."/>
        </authorList>
    </citation>
    <scope>NUCLEOTIDE SEQUENCE [LARGE SCALE GENOMIC DNA]</scope>
    <source>
        <strain evidence="7">KCTC 52449</strain>
    </source>
</reference>
<keyword evidence="4" id="KW-1133">Transmembrane helix</keyword>
<proteinExistence type="predicted"/>
<dbReference type="InterPro" id="IPR001640">
    <property type="entry name" value="Lgt"/>
</dbReference>
<keyword evidence="3" id="KW-0676">Redox-active center</keyword>
<feature type="transmembrane region" description="Helical" evidence="4">
    <location>
        <begin position="83"/>
        <end position="102"/>
    </location>
</feature>
<dbReference type="EMBL" id="JBHRSX010000012">
    <property type="protein sequence ID" value="MFC3201024.1"/>
    <property type="molecule type" value="Genomic_DNA"/>
</dbReference>
<dbReference type="GO" id="GO:0016757">
    <property type="term" value="F:glycosyltransferase activity"/>
    <property type="evidence" value="ECO:0007669"/>
    <property type="project" value="UniProtKB-KW"/>
</dbReference>
<dbReference type="RefSeq" id="WP_123323834.1">
    <property type="nucleotide sequence ID" value="NZ_JBHRSX010000012.1"/>
</dbReference>
<evidence type="ECO:0000256" key="2">
    <source>
        <dbReference type="ARBA" id="ARBA00022748"/>
    </source>
</evidence>
<dbReference type="Proteomes" id="UP001595477">
    <property type="component" value="Unassembled WGS sequence"/>
</dbReference>
<evidence type="ECO:0000256" key="1">
    <source>
        <dbReference type="ARBA" id="ARBA00004196"/>
    </source>
</evidence>
<sequence>MHSLSIGPVGLAIDYVLVWGALFLALIWLRLVVKEKPLRAQVENTLFSVFVAALLGARAGFIWRMWPQYQSDWLAMLDIRDGGFVPQAGLIAGALVLIWRVHKLPVTRNASVKVVLLTAACMLPVYIGINWVNRSATMPLPVVQNNALQTVDFAAFTDKPIVLNVWATWCPPCRREMPVLEQAQQNYPNLHFIFLNQGESAAEVNEFLSSQGLKLENVLLDSSGAVSEAFGVAVLPTTLFYSPQGKLLYRHVGGVSTASLDYALQQITQSTPEE</sequence>
<dbReference type="PROSITE" id="PS00194">
    <property type="entry name" value="THIOREDOXIN_1"/>
    <property type="match status" value="1"/>
</dbReference>
<dbReference type="SUPFAM" id="SSF52833">
    <property type="entry name" value="Thioredoxin-like"/>
    <property type="match status" value="1"/>
</dbReference>
<dbReference type="InterPro" id="IPR036249">
    <property type="entry name" value="Thioredoxin-like_sf"/>
</dbReference>
<keyword evidence="4" id="KW-0812">Transmembrane</keyword>
<dbReference type="PANTHER" id="PTHR42852">
    <property type="entry name" value="THIOL:DISULFIDE INTERCHANGE PROTEIN DSBE"/>
    <property type="match status" value="1"/>
</dbReference>
<keyword evidence="4" id="KW-0472">Membrane</keyword>
<feature type="transmembrane region" description="Helical" evidence="4">
    <location>
        <begin position="12"/>
        <end position="33"/>
    </location>
</feature>
<keyword evidence="7" id="KW-1185">Reference proteome</keyword>
<dbReference type="CDD" id="cd02966">
    <property type="entry name" value="TlpA_like_family"/>
    <property type="match status" value="1"/>
</dbReference>
<evidence type="ECO:0000256" key="3">
    <source>
        <dbReference type="ARBA" id="ARBA00023284"/>
    </source>
</evidence>
<evidence type="ECO:0000259" key="5">
    <source>
        <dbReference type="PROSITE" id="PS51352"/>
    </source>
</evidence>
<dbReference type="InterPro" id="IPR017937">
    <property type="entry name" value="Thioredoxin_CS"/>
</dbReference>
<evidence type="ECO:0000313" key="6">
    <source>
        <dbReference type="EMBL" id="MFC3201024.1"/>
    </source>
</evidence>
<dbReference type="InterPro" id="IPR013740">
    <property type="entry name" value="Redoxin"/>
</dbReference>
<accession>A0ABV7JSS2</accession>
<feature type="transmembrane region" description="Helical" evidence="4">
    <location>
        <begin position="114"/>
        <end position="132"/>
    </location>
</feature>
<dbReference type="Gene3D" id="3.40.30.10">
    <property type="entry name" value="Glutaredoxin"/>
    <property type="match status" value="1"/>
</dbReference>
<dbReference type="PROSITE" id="PS51352">
    <property type="entry name" value="THIOREDOXIN_2"/>
    <property type="match status" value="1"/>
</dbReference>
<comment type="caution">
    <text evidence="6">The sequence shown here is derived from an EMBL/GenBank/DDBJ whole genome shotgun (WGS) entry which is preliminary data.</text>
</comment>